<dbReference type="Gene3D" id="3.40.309.10">
    <property type="entry name" value="Aldehyde Dehydrogenase, Chain A, domain 2"/>
    <property type="match status" value="1"/>
</dbReference>
<dbReference type="FunFam" id="3.40.605.10:FF:000007">
    <property type="entry name" value="NAD/NADP-dependent betaine aldehyde dehydrogenase"/>
    <property type="match status" value="1"/>
</dbReference>
<evidence type="ECO:0000256" key="2">
    <source>
        <dbReference type="ARBA" id="ARBA00011738"/>
    </source>
</evidence>
<dbReference type="InterPro" id="IPR016161">
    <property type="entry name" value="Ald_DH/histidinol_DH"/>
</dbReference>
<keyword evidence="3 9" id="KW-0560">Oxidoreductase</keyword>
<evidence type="ECO:0000256" key="1">
    <source>
        <dbReference type="ARBA" id="ARBA00009986"/>
    </source>
</evidence>
<dbReference type="Pfam" id="PF00171">
    <property type="entry name" value="Aldedh"/>
    <property type="match status" value="1"/>
</dbReference>
<comment type="subunit">
    <text evidence="2">Homodimer.</text>
</comment>
<proteinExistence type="inferred from homology"/>
<comment type="function">
    <text evidence="5">Involved in the toluene-4-sulfonate degradation pathway. Does not discriminate between the sulfonate and the carboxyl substituents and can also be involved in the p-toluenecarboxylate degradation pathway.</text>
</comment>
<feature type="domain" description="Aldehyde dehydrogenase" evidence="10">
    <location>
        <begin position="55"/>
        <end position="509"/>
    </location>
</feature>
<gene>
    <name evidence="11" type="ORF">FB547_102166</name>
</gene>
<accession>A0A561CBM4</accession>
<dbReference type="EMBL" id="VIVL01000002">
    <property type="protein sequence ID" value="TWD88464.1"/>
    <property type="molecule type" value="Genomic_DNA"/>
</dbReference>
<evidence type="ECO:0000256" key="8">
    <source>
        <dbReference type="PROSITE-ProRule" id="PRU10007"/>
    </source>
</evidence>
<dbReference type="PROSITE" id="PS00070">
    <property type="entry name" value="ALDEHYDE_DEHYDR_CYS"/>
    <property type="match status" value="1"/>
</dbReference>
<dbReference type="Proteomes" id="UP000319722">
    <property type="component" value="Unassembled WGS sequence"/>
</dbReference>
<dbReference type="InterPro" id="IPR029510">
    <property type="entry name" value="Ald_DH_CS_GLU"/>
</dbReference>
<evidence type="ECO:0000313" key="12">
    <source>
        <dbReference type="Proteomes" id="UP000319722"/>
    </source>
</evidence>
<dbReference type="GO" id="GO:0016620">
    <property type="term" value="F:oxidoreductase activity, acting on the aldehyde or oxo group of donors, NAD or NADP as acceptor"/>
    <property type="evidence" value="ECO:0007669"/>
    <property type="project" value="InterPro"/>
</dbReference>
<evidence type="ECO:0000259" key="10">
    <source>
        <dbReference type="Pfam" id="PF00171"/>
    </source>
</evidence>
<dbReference type="PANTHER" id="PTHR11699">
    <property type="entry name" value="ALDEHYDE DEHYDROGENASE-RELATED"/>
    <property type="match status" value="1"/>
</dbReference>
<evidence type="ECO:0000256" key="4">
    <source>
        <dbReference type="ARBA" id="ARBA00051407"/>
    </source>
</evidence>
<evidence type="ECO:0000256" key="5">
    <source>
        <dbReference type="ARBA" id="ARBA00056807"/>
    </source>
</evidence>
<dbReference type="AlphaFoldDB" id="A0A561CBM4"/>
<protein>
    <recommendedName>
        <fullName evidence="6">4-(hydroxymethyl)benzenesulfonate dehydrogenase</fullName>
        <ecNumber evidence="6">1.1.1.257</ecNumber>
    </recommendedName>
    <alternativeName>
        <fullName evidence="7">Toluenesulfonate aldehyde dehydrogenase TsaD</fullName>
    </alternativeName>
</protein>
<evidence type="ECO:0000256" key="7">
    <source>
        <dbReference type="ARBA" id="ARBA00079883"/>
    </source>
</evidence>
<dbReference type="InterPro" id="IPR016163">
    <property type="entry name" value="Ald_DH_C"/>
</dbReference>
<name>A0A561CBM4_9BURK</name>
<dbReference type="EC" id="1.1.1.257" evidence="6"/>
<feature type="active site" evidence="8">
    <location>
        <position position="284"/>
    </location>
</feature>
<dbReference type="CDD" id="cd07097">
    <property type="entry name" value="ALDH_KGSADH-YcbD"/>
    <property type="match status" value="1"/>
</dbReference>
<comment type="similarity">
    <text evidence="1 9">Belongs to the aldehyde dehydrogenase family.</text>
</comment>
<evidence type="ECO:0000256" key="3">
    <source>
        <dbReference type="ARBA" id="ARBA00023002"/>
    </source>
</evidence>
<evidence type="ECO:0000256" key="9">
    <source>
        <dbReference type="RuleBase" id="RU003345"/>
    </source>
</evidence>
<dbReference type="PROSITE" id="PS00687">
    <property type="entry name" value="ALDEHYDE_DEHYDR_GLU"/>
    <property type="match status" value="1"/>
</dbReference>
<reference evidence="11 12" key="1">
    <citation type="submission" date="2019-06" db="EMBL/GenBank/DDBJ databases">
        <title>Sorghum-associated microbial communities from plants grown in Nebraska, USA.</title>
        <authorList>
            <person name="Schachtman D."/>
        </authorList>
    </citation>
    <scope>NUCLEOTIDE SEQUENCE [LARGE SCALE GENOMIC DNA]</scope>
    <source>
        <strain evidence="11 12">T529</strain>
    </source>
</reference>
<evidence type="ECO:0000313" key="11">
    <source>
        <dbReference type="EMBL" id="TWD88464.1"/>
    </source>
</evidence>
<dbReference type="Gene3D" id="3.40.605.10">
    <property type="entry name" value="Aldehyde Dehydrogenase, Chain A, domain 1"/>
    <property type="match status" value="1"/>
</dbReference>
<organism evidence="11 12">
    <name type="scientific">Variovorax beijingensis</name>
    <dbReference type="NCBI Taxonomy" id="2496117"/>
    <lineage>
        <taxon>Bacteria</taxon>
        <taxon>Pseudomonadati</taxon>
        <taxon>Pseudomonadota</taxon>
        <taxon>Betaproteobacteria</taxon>
        <taxon>Burkholderiales</taxon>
        <taxon>Comamonadaceae</taxon>
        <taxon>Variovorax</taxon>
    </lineage>
</organism>
<dbReference type="InterPro" id="IPR016162">
    <property type="entry name" value="Ald_DH_N"/>
</dbReference>
<comment type="caution">
    <text evidence="11">The sequence shown here is derived from an EMBL/GenBank/DDBJ whole genome shotgun (WGS) entry which is preliminary data.</text>
</comment>
<dbReference type="GO" id="GO:0018462">
    <property type="term" value="F:4-(hydroxymethyl)benzenesulfonate dehydrogenase activity"/>
    <property type="evidence" value="ECO:0007669"/>
    <property type="project" value="UniProtKB-EC"/>
</dbReference>
<dbReference type="SUPFAM" id="SSF53720">
    <property type="entry name" value="ALDH-like"/>
    <property type="match status" value="1"/>
</dbReference>
<comment type="catalytic activity">
    <reaction evidence="4">
        <text>4-(hydroxymethyl)benzenesulfonate + NAD(+) = 4-formylbenzenesulfonate + NADH + H(+)</text>
        <dbReference type="Rhea" id="RHEA:24412"/>
        <dbReference type="ChEBI" id="CHEBI:11944"/>
        <dbReference type="ChEBI" id="CHEBI:11987"/>
        <dbReference type="ChEBI" id="CHEBI:15378"/>
        <dbReference type="ChEBI" id="CHEBI:57540"/>
        <dbReference type="ChEBI" id="CHEBI:57945"/>
        <dbReference type="EC" id="1.1.1.257"/>
    </reaction>
</comment>
<sequence>MHFVEKMIGLISILFIDSPHFSKTRDKVGAQVIHGEIHQNVRQYINGRWETSATTGVSANPSDTSEVVAEYARADRRQVESAIRAAADAFSHWSHSTPQRRADVLDRIGTELLARKDELGLLLAREVGKTLPEAVAEAARAGQVFKFFAGEALRGGGENMASLRAGVQVDVTREPVGVAGLITPWNSPLAVPATKIAPALAHGNCVVFKPAELAPACGWTLAEIISRAALPAGVFNLVMGSGREAGQALVDSPLVDALSFTGSARNGERILQAAAARRAKVQLEMGGKNALVVLADADIDHAVDCAVQGAYFSNGQRCTASSRLIVEAAVHDAFVSRLRERLKALKIGHALERGVDVGPLVDEERLARSLAWVGIAREEGAEHVWGGEPLQRATAGHYMSPALFLATPGHRIAREEIFGPLACVLRAADYDEALALCNDTPSGLSAGICTNSLKHAMHFRRHAEVGMTMVNLPTAGVDFHAPFGGRKGSGYGPREQGRHAAEFYTTVKTGYMLA</sequence>
<dbReference type="InterPro" id="IPR016160">
    <property type="entry name" value="Ald_DH_CS_CYS"/>
</dbReference>
<dbReference type="InterPro" id="IPR015590">
    <property type="entry name" value="Aldehyde_DH_dom"/>
</dbReference>
<evidence type="ECO:0000256" key="6">
    <source>
        <dbReference type="ARBA" id="ARBA00066857"/>
    </source>
</evidence>